<dbReference type="STRING" id="521098.Aaci_1131"/>
<sequence>MLSGLKSLIVELFCVEWNALFHMRQGWCIVAVLSPLYGKGF</sequence>
<reference evidence="2" key="1">
    <citation type="submission" date="2009-09" db="EMBL/GenBank/DDBJ databases">
        <title>The complete chromosome of Alicyclobacillus acidocaldarius subsp. acidocaldarius DSM 446.</title>
        <authorList>
            <consortium name="US DOE Joint Genome Institute (JGI-PGF)"/>
            <person name="Lucas S."/>
            <person name="Copeland A."/>
            <person name="Lapidus A."/>
            <person name="Glavina del Rio T."/>
            <person name="Dalin E."/>
            <person name="Tice H."/>
            <person name="Bruce D."/>
            <person name="Goodwin L."/>
            <person name="Pitluck S."/>
            <person name="Kyrpides N."/>
            <person name="Mavromatis K."/>
            <person name="Ivanova N."/>
            <person name="Ovchinnikova G."/>
            <person name="Chertkov O."/>
            <person name="Sims D."/>
            <person name="Brettin T."/>
            <person name="Detter J.C."/>
            <person name="Han C."/>
            <person name="Larimer F."/>
            <person name="Land M."/>
            <person name="Hauser L."/>
            <person name="Markowitz V."/>
            <person name="Cheng J.-F."/>
            <person name="Hugenholtz P."/>
            <person name="Woyke T."/>
            <person name="Wu D."/>
            <person name="Pukall R."/>
            <person name="Klenk H.-P."/>
            <person name="Eisen J.A."/>
        </authorList>
    </citation>
    <scope>NUCLEOTIDE SEQUENCE [LARGE SCALE GENOMIC DNA]</scope>
    <source>
        <strain evidence="2">ATCC 27009 / DSM 446 / BCRC 14685 / JCM 5260 / KCTC 1825 / NBRC 15652 / NCIMB 11725 / NRRL B-14509 / 104-IA</strain>
    </source>
</reference>
<protein>
    <submittedName>
        <fullName evidence="1">Uncharacterized protein</fullName>
    </submittedName>
</protein>
<gene>
    <name evidence="1" type="ordered locus">Aaci_1131</name>
</gene>
<proteinExistence type="predicted"/>
<evidence type="ECO:0000313" key="2">
    <source>
        <dbReference type="Proteomes" id="UP000001917"/>
    </source>
</evidence>
<dbReference type="HOGENOM" id="CLU_3264696_0_0_9"/>
<reference evidence="1 2" key="2">
    <citation type="journal article" date="2010" name="Stand. Genomic Sci.">
        <title>Complete genome sequence of Alicyclobacillus acidocaldarius type strain (104-IA).</title>
        <authorList>
            <person name="Mavromatis K."/>
            <person name="Sikorski J."/>
            <person name="Lapidus A."/>
            <person name="Glavina Del Rio T."/>
            <person name="Copeland A."/>
            <person name="Tice H."/>
            <person name="Cheng J.F."/>
            <person name="Lucas S."/>
            <person name="Chen F."/>
            <person name="Nolan M."/>
            <person name="Bruce D."/>
            <person name="Goodwin L."/>
            <person name="Pitluck S."/>
            <person name="Ivanova N."/>
            <person name="Ovchinnikova G."/>
            <person name="Pati A."/>
            <person name="Chen A."/>
            <person name="Palaniappan K."/>
            <person name="Land M."/>
            <person name="Hauser L."/>
            <person name="Chang Y.J."/>
            <person name="Jeffries C.D."/>
            <person name="Chain P."/>
            <person name="Meincke L."/>
            <person name="Sims D."/>
            <person name="Chertkov O."/>
            <person name="Han C."/>
            <person name="Brettin T."/>
            <person name="Detter J.C."/>
            <person name="Wahrenburg C."/>
            <person name="Rohde M."/>
            <person name="Pukall R."/>
            <person name="Goker M."/>
            <person name="Bristow J."/>
            <person name="Eisen J.A."/>
            <person name="Markowitz V."/>
            <person name="Hugenholtz P."/>
            <person name="Klenk H.P."/>
            <person name="Kyrpides N.C."/>
        </authorList>
    </citation>
    <scope>NUCLEOTIDE SEQUENCE [LARGE SCALE GENOMIC DNA]</scope>
    <source>
        <strain evidence="2">ATCC 27009 / DSM 446 / BCRC 14685 / JCM 5260 / KCTC 1825 / NBRC 15652 / NCIMB 11725 / NRRL B-14509 / 104-IA</strain>
    </source>
</reference>
<dbReference type="AlphaFoldDB" id="C8WVP2"/>
<accession>C8WVP2</accession>
<name>C8WVP2_ALIAD</name>
<dbReference type="EMBL" id="CP001727">
    <property type="protein sequence ID" value="ACV58164.1"/>
    <property type="molecule type" value="Genomic_DNA"/>
</dbReference>
<dbReference type="Proteomes" id="UP000001917">
    <property type="component" value="Chromosome"/>
</dbReference>
<organism evidence="1 2">
    <name type="scientific">Alicyclobacillus acidocaldarius subsp. acidocaldarius (strain ATCC 27009 / DSM 446 / BCRC 14685 / JCM 5260 / KCTC 1825 / NBRC 15652 / NCIMB 11725 / NRRL B-14509 / 104-IA)</name>
    <name type="common">Bacillus acidocaldarius</name>
    <dbReference type="NCBI Taxonomy" id="521098"/>
    <lineage>
        <taxon>Bacteria</taxon>
        <taxon>Bacillati</taxon>
        <taxon>Bacillota</taxon>
        <taxon>Bacilli</taxon>
        <taxon>Bacillales</taxon>
        <taxon>Alicyclobacillaceae</taxon>
        <taxon>Alicyclobacillus</taxon>
    </lineage>
</organism>
<evidence type="ECO:0000313" key="1">
    <source>
        <dbReference type="EMBL" id="ACV58164.1"/>
    </source>
</evidence>
<keyword evidence="2" id="KW-1185">Reference proteome</keyword>
<dbReference type="KEGG" id="aac:Aaci_1131"/>